<evidence type="ECO:0000259" key="1">
    <source>
        <dbReference type="PROSITE" id="PS50097"/>
    </source>
</evidence>
<accession>A0A167UWY0</accession>
<dbReference type="Gene3D" id="3.30.710.10">
    <property type="entry name" value="Potassium Channel Kv1.1, Chain A"/>
    <property type="match status" value="1"/>
</dbReference>
<feature type="domain" description="BTB" evidence="1">
    <location>
        <begin position="20"/>
        <end position="93"/>
    </location>
</feature>
<dbReference type="SUPFAM" id="SSF54695">
    <property type="entry name" value="POZ domain"/>
    <property type="match status" value="1"/>
</dbReference>
<proteinExistence type="predicted"/>
<dbReference type="Pfam" id="PF00651">
    <property type="entry name" value="BTB"/>
    <property type="match status" value="1"/>
</dbReference>
<dbReference type="InterPro" id="IPR000210">
    <property type="entry name" value="BTB/POZ_dom"/>
</dbReference>
<dbReference type="Proteomes" id="UP000076532">
    <property type="component" value="Unassembled WGS sequence"/>
</dbReference>
<protein>
    <recommendedName>
        <fullName evidence="1">BTB domain-containing protein</fullName>
    </recommendedName>
</protein>
<dbReference type="SMART" id="SM00225">
    <property type="entry name" value="BTB"/>
    <property type="match status" value="1"/>
</dbReference>
<keyword evidence="3" id="KW-1185">Reference proteome</keyword>
<dbReference type="PROSITE" id="PS50097">
    <property type="entry name" value="BTB"/>
    <property type="match status" value="1"/>
</dbReference>
<dbReference type="InterPro" id="IPR011333">
    <property type="entry name" value="SKP1/BTB/POZ_sf"/>
</dbReference>
<dbReference type="EMBL" id="KV417927">
    <property type="protein sequence ID" value="KZP04394.1"/>
    <property type="molecule type" value="Genomic_DNA"/>
</dbReference>
<evidence type="ECO:0000313" key="3">
    <source>
        <dbReference type="Proteomes" id="UP000076532"/>
    </source>
</evidence>
<name>A0A167UWY0_9AGAM</name>
<organism evidence="2 3">
    <name type="scientific">Athelia psychrophila</name>
    <dbReference type="NCBI Taxonomy" id="1759441"/>
    <lineage>
        <taxon>Eukaryota</taxon>
        <taxon>Fungi</taxon>
        <taxon>Dikarya</taxon>
        <taxon>Basidiomycota</taxon>
        <taxon>Agaricomycotina</taxon>
        <taxon>Agaricomycetes</taxon>
        <taxon>Agaricomycetidae</taxon>
        <taxon>Atheliales</taxon>
        <taxon>Atheliaceae</taxon>
        <taxon>Athelia</taxon>
    </lineage>
</organism>
<gene>
    <name evidence="2" type="ORF">FIBSPDRAFT_405005</name>
</gene>
<dbReference type="OrthoDB" id="3217871at2759"/>
<sequence length="317" mass="35896">MNDPPTPIVGVRSDIWYDDGNVILQAEGTQFRVHKSILAQSSTVFNDMFSLPQPPAKDAEMLEGCPIVHLFDSAQEVRYILQAIFQQKYLTFEVKMPFPVLVAFLCLGRKYDIQSLHIDARKRLYRRFPATLEDDDAVRYSEWVGLKPTETGTRYIELVTLARRAELLSILPHVLYRCCQLYPEIITDNISAPALPPGDQMACMTGHRAACISQAHTTYGWLYNGAPAASCITQNKCSAARQRYLLEWFTPVPSPSGLDLWSQVCGSFYSDMALCKHCVASAQSQHEVGRANFWEQLPSLFGLPPWTELLREREDVE</sequence>
<dbReference type="AlphaFoldDB" id="A0A167UWY0"/>
<evidence type="ECO:0000313" key="2">
    <source>
        <dbReference type="EMBL" id="KZP04394.1"/>
    </source>
</evidence>
<dbReference type="CDD" id="cd18186">
    <property type="entry name" value="BTB_POZ_ZBTB_KLHL-like"/>
    <property type="match status" value="1"/>
</dbReference>
<reference evidence="2 3" key="1">
    <citation type="journal article" date="2016" name="Mol. Biol. Evol.">
        <title>Comparative Genomics of Early-Diverging Mushroom-Forming Fungi Provides Insights into the Origins of Lignocellulose Decay Capabilities.</title>
        <authorList>
            <person name="Nagy L.G."/>
            <person name="Riley R."/>
            <person name="Tritt A."/>
            <person name="Adam C."/>
            <person name="Daum C."/>
            <person name="Floudas D."/>
            <person name="Sun H."/>
            <person name="Yadav J.S."/>
            <person name="Pangilinan J."/>
            <person name="Larsson K.H."/>
            <person name="Matsuura K."/>
            <person name="Barry K."/>
            <person name="Labutti K."/>
            <person name="Kuo R."/>
            <person name="Ohm R.A."/>
            <person name="Bhattacharya S.S."/>
            <person name="Shirouzu T."/>
            <person name="Yoshinaga Y."/>
            <person name="Martin F.M."/>
            <person name="Grigoriev I.V."/>
            <person name="Hibbett D.S."/>
        </authorList>
    </citation>
    <scope>NUCLEOTIDE SEQUENCE [LARGE SCALE GENOMIC DNA]</scope>
    <source>
        <strain evidence="2 3">CBS 109695</strain>
    </source>
</reference>